<feature type="transmembrane region" description="Helical" evidence="1">
    <location>
        <begin position="290"/>
        <end position="309"/>
    </location>
</feature>
<keyword evidence="1" id="KW-1133">Transmembrane helix</keyword>
<keyword evidence="1" id="KW-0812">Transmembrane</keyword>
<feature type="transmembrane region" description="Helical" evidence="1">
    <location>
        <begin position="194"/>
        <end position="211"/>
    </location>
</feature>
<evidence type="ECO:0000313" key="2">
    <source>
        <dbReference type="EMBL" id="WAL42315.1"/>
    </source>
</evidence>
<keyword evidence="1" id="KW-0472">Membrane</keyword>
<accession>A0AA47IMM3</accession>
<dbReference type="AlphaFoldDB" id="A0AA47IMM3"/>
<reference evidence="2" key="1">
    <citation type="submission" date="2022-11" db="EMBL/GenBank/DDBJ databases">
        <title>Dental biofilm bacteria. Genome sequencing and assembly.</title>
        <authorList>
            <person name="Robertsson C."/>
        </authorList>
    </citation>
    <scope>NUCLEOTIDE SEQUENCE</scope>
    <source>
        <strain evidence="2">CW</strain>
    </source>
</reference>
<evidence type="ECO:0000256" key="1">
    <source>
        <dbReference type="SAM" id="Phobius"/>
    </source>
</evidence>
<dbReference type="EMBL" id="CP113787">
    <property type="protein sequence ID" value="WAL42315.1"/>
    <property type="molecule type" value="Genomic_DNA"/>
</dbReference>
<gene>
    <name evidence="2" type="ORF">OFA60_09670</name>
</gene>
<name>A0AA47IMM3_ACTNA</name>
<feature type="transmembrane region" description="Helical" evidence="1">
    <location>
        <begin position="223"/>
        <end position="244"/>
    </location>
</feature>
<organism evidence="2 3">
    <name type="scientific">Actinomyces naeslundii</name>
    <dbReference type="NCBI Taxonomy" id="1655"/>
    <lineage>
        <taxon>Bacteria</taxon>
        <taxon>Bacillati</taxon>
        <taxon>Actinomycetota</taxon>
        <taxon>Actinomycetes</taxon>
        <taxon>Actinomycetales</taxon>
        <taxon>Actinomycetaceae</taxon>
        <taxon>Actinomyces</taxon>
    </lineage>
</organism>
<evidence type="ECO:0000313" key="3">
    <source>
        <dbReference type="Proteomes" id="UP001163127"/>
    </source>
</evidence>
<dbReference type="RefSeq" id="WP_268397950.1">
    <property type="nucleotide sequence ID" value="NZ_CP113787.1"/>
</dbReference>
<sequence length="327" mass="36735">MTAEDINISTIWGHRFKQSAEVIAAIKAINEKFSSYNTFGELEADIELKTNIANVIGYIRHTATIDVWKYLAPWCIQSLIPWKAVKNFPTHPVKHIKEQADALEREDSIEFYKQPFDHQEAKNFINELSTNAQEIFSNSEQGRFYYRKYFSANIKGVSGAAYEILRPTSIQGLLDRLHTEVQDFMTPPKKYASLNPLITGILFLVAGLLTLDWKHFNVGNTTGAISMILAMLICQISVASWVRFSYEFAIHARRVAINNTLAAVSQSLATFATFLGAFAFTQETPTGGKIFGMLLLIIIIFSTISTVHMNNIAEMIDARPTYGSSSE</sequence>
<dbReference type="Proteomes" id="UP001163127">
    <property type="component" value="Chromosome"/>
</dbReference>
<feature type="transmembrane region" description="Helical" evidence="1">
    <location>
        <begin position="256"/>
        <end position="278"/>
    </location>
</feature>
<protein>
    <submittedName>
        <fullName evidence="2">Uncharacterized protein</fullName>
    </submittedName>
</protein>
<proteinExistence type="predicted"/>